<dbReference type="AlphaFoldDB" id="A0A0P1ASX2"/>
<dbReference type="STRING" id="4781.A0A0P1ASX2"/>
<feature type="domain" description="HTH myb-type" evidence="2">
    <location>
        <begin position="1"/>
        <end position="53"/>
    </location>
</feature>
<dbReference type="EMBL" id="CCYD01001137">
    <property type="protein sequence ID" value="CEG44280.1"/>
    <property type="molecule type" value="Genomic_DNA"/>
</dbReference>
<organism evidence="3 4">
    <name type="scientific">Plasmopara halstedii</name>
    <name type="common">Downy mildew of sunflower</name>
    <dbReference type="NCBI Taxonomy" id="4781"/>
    <lineage>
        <taxon>Eukaryota</taxon>
        <taxon>Sar</taxon>
        <taxon>Stramenopiles</taxon>
        <taxon>Oomycota</taxon>
        <taxon>Peronosporomycetes</taxon>
        <taxon>Peronosporales</taxon>
        <taxon>Peronosporaceae</taxon>
        <taxon>Plasmopara</taxon>
    </lineage>
</organism>
<feature type="domain" description="Myb-like" evidence="1">
    <location>
        <begin position="1"/>
        <end position="49"/>
    </location>
</feature>
<accession>A0A0P1ASX2</accession>
<evidence type="ECO:0000259" key="2">
    <source>
        <dbReference type="PROSITE" id="PS51294"/>
    </source>
</evidence>
<evidence type="ECO:0000313" key="4">
    <source>
        <dbReference type="Proteomes" id="UP000054928"/>
    </source>
</evidence>
<dbReference type="CDD" id="cd00167">
    <property type="entry name" value="SANT"/>
    <property type="match status" value="1"/>
</dbReference>
<keyword evidence="3" id="KW-0238">DNA-binding</keyword>
<dbReference type="SMART" id="SM00717">
    <property type="entry name" value="SANT"/>
    <property type="match status" value="1"/>
</dbReference>
<dbReference type="Gene3D" id="1.10.10.60">
    <property type="entry name" value="Homeodomain-like"/>
    <property type="match status" value="1"/>
</dbReference>
<proteinExistence type="predicted"/>
<dbReference type="OrthoDB" id="167514at2759"/>
<dbReference type="OMA" id="LIAIMME"/>
<dbReference type="InterPro" id="IPR009057">
    <property type="entry name" value="Homeodomain-like_sf"/>
</dbReference>
<dbReference type="Pfam" id="PF00249">
    <property type="entry name" value="Myb_DNA-binding"/>
    <property type="match status" value="1"/>
</dbReference>
<reference evidence="4" key="1">
    <citation type="submission" date="2014-09" db="EMBL/GenBank/DDBJ databases">
        <authorList>
            <person name="Sharma Rahul"/>
            <person name="Thines Marco"/>
        </authorList>
    </citation>
    <scope>NUCLEOTIDE SEQUENCE [LARGE SCALE GENOMIC DNA]</scope>
</reference>
<dbReference type="InterPro" id="IPR017930">
    <property type="entry name" value="Myb_dom"/>
</dbReference>
<dbReference type="InterPro" id="IPR001005">
    <property type="entry name" value="SANT/Myb"/>
</dbReference>
<dbReference type="PROSITE" id="PS50090">
    <property type="entry name" value="MYB_LIKE"/>
    <property type="match status" value="1"/>
</dbReference>
<dbReference type="RefSeq" id="XP_024580649.1">
    <property type="nucleotide sequence ID" value="XM_024730365.1"/>
</dbReference>
<dbReference type="GO" id="GO:0003677">
    <property type="term" value="F:DNA binding"/>
    <property type="evidence" value="ECO:0007669"/>
    <property type="project" value="UniProtKB-KW"/>
</dbReference>
<keyword evidence="4" id="KW-1185">Reference proteome</keyword>
<evidence type="ECO:0000259" key="1">
    <source>
        <dbReference type="PROSITE" id="PS50090"/>
    </source>
</evidence>
<dbReference type="SUPFAM" id="SSF46689">
    <property type="entry name" value="Homeodomain-like"/>
    <property type="match status" value="1"/>
</dbReference>
<dbReference type="GeneID" id="36395622"/>
<dbReference type="PROSITE" id="PS51294">
    <property type="entry name" value="HTH_MYB"/>
    <property type="match status" value="1"/>
</dbReference>
<name>A0A0P1ASX2_PLAHL</name>
<dbReference type="Proteomes" id="UP000054928">
    <property type="component" value="Unassembled WGS sequence"/>
</dbReference>
<sequence>MKHGIWSEDEHDRFLFAIRENPRGPWGCIASAVGTRSIRQVQTHTQKYHEKIIRRVRGLRKDRKTWARVEHRIDDDVLTFCNFMKNMGSNKAVEGDPDTLDPSLVVSPKSDASPCTVPVQCHYYNDPVEEIDAIKQPLATVSISLADLPPLEEALDFLIAIMED</sequence>
<protein>
    <submittedName>
        <fullName evidence="3">Myb-like dna-binding</fullName>
    </submittedName>
</protein>
<evidence type="ECO:0000313" key="3">
    <source>
        <dbReference type="EMBL" id="CEG44280.1"/>
    </source>
</evidence>